<evidence type="ECO:0000313" key="3">
    <source>
        <dbReference type="Proteomes" id="UP000178186"/>
    </source>
</evidence>
<dbReference type="EMBL" id="MHNY01000003">
    <property type="protein sequence ID" value="OGZ56770.1"/>
    <property type="molecule type" value="Genomic_DNA"/>
</dbReference>
<organism evidence="2 3">
    <name type="scientific">Candidatus Ryanbacteria bacterium RIFCSPLOWO2_02_FULL_45_11c</name>
    <dbReference type="NCBI Taxonomy" id="1802128"/>
    <lineage>
        <taxon>Bacteria</taxon>
        <taxon>Candidatus Ryaniibacteriota</taxon>
    </lineage>
</organism>
<dbReference type="Proteomes" id="UP000178186">
    <property type="component" value="Unassembled WGS sequence"/>
</dbReference>
<evidence type="ECO:0000313" key="2">
    <source>
        <dbReference type="EMBL" id="OGZ56770.1"/>
    </source>
</evidence>
<dbReference type="AlphaFoldDB" id="A0A1G2H386"/>
<protein>
    <submittedName>
        <fullName evidence="2">Uncharacterized protein</fullName>
    </submittedName>
</protein>
<sequence length="251" mass="27414">MLEEHIYGGNNNKIIWGVLILGVLGVGAWFLMRGDKEVEHKPLAEKIVGVHYAGGGTHTVEGTVTLPNPCYTLSVASEKRSGAPEEILLRFTANQTADVCAQALYKAPFRTTFNAADDAVISAEINGVSLPLELTRKERVSAQEGGNFSLKEGEDHWIEDLHMIFTGVEDDSRCPVDVVCVQAGWVTLVFRAGSEEIRLRLPGDQIVPNAAVVGSYIITLVEVKPMPKSDELREDRAYSATLRVEVHDSKG</sequence>
<gene>
    <name evidence="2" type="ORF">A3H64_02755</name>
</gene>
<reference evidence="2 3" key="1">
    <citation type="journal article" date="2016" name="Nat. Commun.">
        <title>Thousands of microbial genomes shed light on interconnected biogeochemical processes in an aquifer system.</title>
        <authorList>
            <person name="Anantharaman K."/>
            <person name="Brown C.T."/>
            <person name="Hug L.A."/>
            <person name="Sharon I."/>
            <person name="Castelle C.J."/>
            <person name="Probst A.J."/>
            <person name="Thomas B.C."/>
            <person name="Singh A."/>
            <person name="Wilkins M.J."/>
            <person name="Karaoz U."/>
            <person name="Brodie E.L."/>
            <person name="Williams K.H."/>
            <person name="Hubbard S.S."/>
            <person name="Banfield J.F."/>
        </authorList>
    </citation>
    <scope>NUCLEOTIDE SEQUENCE [LARGE SCALE GENOMIC DNA]</scope>
</reference>
<dbReference type="STRING" id="1802128.A3H64_02755"/>
<evidence type="ECO:0000256" key="1">
    <source>
        <dbReference type="SAM" id="Phobius"/>
    </source>
</evidence>
<keyword evidence="1" id="KW-1133">Transmembrane helix</keyword>
<accession>A0A1G2H386</accession>
<proteinExistence type="predicted"/>
<keyword evidence="1" id="KW-0472">Membrane</keyword>
<keyword evidence="1" id="KW-0812">Transmembrane</keyword>
<comment type="caution">
    <text evidence="2">The sequence shown here is derived from an EMBL/GenBank/DDBJ whole genome shotgun (WGS) entry which is preliminary data.</text>
</comment>
<feature type="transmembrane region" description="Helical" evidence="1">
    <location>
        <begin position="14"/>
        <end position="32"/>
    </location>
</feature>
<name>A0A1G2H386_9BACT</name>